<feature type="transmembrane region" description="Helical" evidence="5">
    <location>
        <begin position="458"/>
        <end position="478"/>
    </location>
</feature>
<evidence type="ECO:0000256" key="2">
    <source>
        <dbReference type="ARBA" id="ARBA00022692"/>
    </source>
</evidence>
<feature type="transmembrane region" description="Helical" evidence="5">
    <location>
        <begin position="358"/>
        <end position="376"/>
    </location>
</feature>
<evidence type="ECO:0000256" key="4">
    <source>
        <dbReference type="ARBA" id="ARBA00023136"/>
    </source>
</evidence>
<name>A0ABR0EBC9_ZASCE</name>
<dbReference type="InterPro" id="IPR002523">
    <property type="entry name" value="MgTranspt_CorA/ZnTranspt_ZntB"/>
</dbReference>
<keyword evidence="4 5" id="KW-0472">Membrane</keyword>
<gene>
    <name evidence="6" type="ORF">PRZ48_009312</name>
</gene>
<organism evidence="6 7">
    <name type="scientific">Zasmidium cellare</name>
    <name type="common">Wine cellar mold</name>
    <name type="synonym">Racodium cellare</name>
    <dbReference type="NCBI Taxonomy" id="395010"/>
    <lineage>
        <taxon>Eukaryota</taxon>
        <taxon>Fungi</taxon>
        <taxon>Dikarya</taxon>
        <taxon>Ascomycota</taxon>
        <taxon>Pezizomycotina</taxon>
        <taxon>Dothideomycetes</taxon>
        <taxon>Dothideomycetidae</taxon>
        <taxon>Mycosphaerellales</taxon>
        <taxon>Mycosphaerellaceae</taxon>
        <taxon>Zasmidium</taxon>
    </lineage>
</organism>
<proteinExistence type="predicted"/>
<dbReference type="Pfam" id="PF01544">
    <property type="entry name" value="CorA"/>
    <property type="match status" value="1"/>
</dbReference>
<comment type="caution">
    <text evidence="6">The sequence shown here is derived from an EMBL/GenBank/DDBJ whole genome shotgun (WGS) entry which is preliminary data.</text>
</comment>
<keyword evidence="2 5" id="KW-0812">Transmembrane</keyword>
<evidence type="ECO:0000313" key="7">
    <source>
        <dbReference type="Proteomes" id="UP001305779"/>
    </source>
</evidence>
<protein>
    <submittedName>
        <fullName evidence="6">Uncharacterized protein</fullName>
    </submittedName>
</protein>
<evidence type="ECO:0000256" key="3">
    <source>
        <dbReference type="ARBA" id="ARBA00022989"/>
    </source>
</evidence>
<dbReference type="Proteomes" id="UP001305779">
    <property type="component" value="Unassembled WGS sequence"/>
</dbReference>
<dbReference type="InterPro" id="IPR045863">
    <property type="entry name" value="CorA_TM1_TM2"/>
</dbReference>
<accession>A0ABR0EBC9</accession>
<sequence length="533" mass="60110">MPTSNASIQWYRPVKLGGDVAAWVKDPATLRRLLGVSFNELEKDVCLSWFQKQTKHWKREGYGVYGISDTTRFVSQKDIHHRARITTNIFRRSWLLSTNAGEASKETVPTAWEERATIVKVQDASVPTFPSRVTREPTEVRAEVEVFLPSRIRVPLELPSNKLDMSEDEIQDLRKASEATSTAKAVQSWLATMCDETNSVLALLEVVRLDSVAFFDSLDACLKEISEDSMDDYLMTRRLADWRQLLNDFESKVTEIRDSLHDFIDFAFEDPDDRPGRVEEIIDELDSRTRGFSRRIEKAYAALRAEMGLFESRRSIAEAETVTKLTELAFVFIPLTFCCGLFSMQVNEIQNGVPLRTFIITAIIVFVICYGARIIMRSSIIVESMQSAQESLWAAGKMKPGSQIPTRQLILLTLSKEAWKRGGSASTYLVFLVVLSFTVVPVAFLWTDVHLGSSLNVLIMLLLVPIGIAVAWTCATAYTDVRNENDGTDDEVPPAMRMALWFSEAIFSRRKNTSMSGFSSAFSSPDDSEYSDV</sequence>
<keyword evidence="3 5" id="KW-1133">Transmembrane helix</keyword>
<feature type="transmembrane region" description="Helical" evidence="5">
    <location>
        <begin position="425"/>
        <end position="446"/>
    </location>
</feature>
<dbReference type="EMBL" id="JAXOVC010000007">
    <property type="protein sequence ID" value="KAK4498802.1"/>
    <property type="molecule type" value="Genomic_DNA"/>
</dbReference>
<evidence type="ECO:0000256" key="1">
    <source>
        <dbReference type="ARBA" id="ARBA00004141"/>
    </source>
</evidence>
<comment type="subcellular location">
    <subcellularLocation>
        <location evidence="1">Membrane</location>
        <topology evidence="1">Multi-pass membrane protein</topology>
    </subcellularLocation>
</comment>
<reference evidence="6 7" key="1">
    <citation type="journal article" date="2023" name="G3 (Bethesda)">
        <title>A chromosome-level genome assembly of Zasmidium syzygii isolated from banana leaves.</title>
        <authorList>
            <person name="van Westerhoven A.C."/>
            <person name="Mehrabi R."/>
            <person name="Talebi R."/>
            <person name="Steentjes M.B.F."/>
            <person name="Corcolon B."/>
            <person name="Chong P.A."/>
            <person name="Kema G.H.J."/>
            <person name="Seidl M.F."/>
        </authorList>
    </citation>
    <scope>NUCLEOTIDE SEQUENCE [LARGE SCALE GENOMIC DNA]</scope>
    <source>
        <strain evidence="6 7">P124</strain>
    </source>
</reference>
<dbReference type="SUPFAM" id="SSF144083">
    <property type="entry name" value="Magnesium transport protein CorA, transmembrane region"/>
    <property type="match status" value="1"/>
</dbReference>
<evidence type="ECO:0000313" key="6">
    <source>
        <dbReference type="EMBL" id="KAK4498802.1"/>
    </source>
</evidence>
<evidence type="ECO:0000256" key="5">
    <source>
        <dbReference type="SAM" id="Phobius"/>
    </source>
</evidence>
<dbReference type="Gene3D" id="1.20.58.340">
    <property type="entry name" value="Magnesium transport protein CorA, transmembrane region"/>
    <property type="match status" value="1"/>
</dbReference>
<keyword evidence="7" id="KW-1185">Reference proteome</keyword>